<gene>
    <name evidence="1" type="ORF">GMARGA_LOCUS31554</name>
</gene>
<dbReference type="Proteomes" id="UP000789901">
    <property type="component" value="Unassembled WGS sequence"/>
</dbReference>
<feature type="non-terminal residue" evidence="1">
    <location>
        <position position="100"/>
    </location>
</feature>
<organism evidence="1 2">
    <name type="scientific">Gigaspora margarita</name>
    <dbReference type="NCBI Taxonomy" id="4874"/>
    <lineage>
        <taxon>Eukaryota</taxon>
        <taxon>Fungi</taxon>
        <taxon>Fungi incertae sedis</taxon>
        <taxon>Mucoromycota</taxon>
        <taxon>Glomeromycotina</taxon>
        <taxon>Glomeromycetes</taxon>
        <taxon>Diversisporales</taxon>
        <taxon>Gigasporaceae</taxon>
        <taxon>Gigaspora</taxon>
    </lineage>
</organism>
<evidence type="ECO:0000313" key="1">
    <source>
        <dbReference type="EMBL" id="CAG8833432.1"/>
    </source>
</evidence>
<sequence>MREFIARLWTSNTPEYRKLSKKERDATKSNNDTQITERETMTLSDDEYLDQKHGSELTIERVEGLKLLQAIISDKINKEYSKKVISNNRQEKKMKALKNK</sequence>
<proteinExistence type="predicted"/>
<reference evidence="1 2" key="1">
    <citation type="submission" date="2021-06" db="EMBL/GenBank/DDBJ databases">
        <authorList>
            <person name="Kallberg Y."/>
            <person name="Tangrot J."/>
            <person name="Rosling A."/>
        </authorList>
    </citation>
    <scope>NUCLEOTIDE SEQUENCE [LARGE SCALE GENOMIC DNA]</scope>
    <source>
        <strain evidence="1 2">120-4 pot B 10/14</strain>
    </source>
</reference>
<keyword evidence="2" id="KW-1185">Reference proteome</keyword>
<dbReference type="EMBL" id="CAJVQB010047364">
    <property type="protein sequence ID" value="CAG8833432.1"/>
    <property type="molecule type" value="Genomic_DNA"/>
</dbReference>
<name>A0ABN7WIU2_GIGMA</name>
<protein>
    <submittedName>
        <fullName evidence="1">7459_t:CDS:1</fullName>
    </submittedName>
</protein>
<evidence type="ECO:0000313" key="2">
    <source>
        <dbReference type="Proteomes" id="UP000789901"/>
    </source>
</evidence>
<comment type="caution">
    <text evidence="1">The sequence shown here is derived from an EMBL/GenBank/DDBJ whole genome shotgun (WGS) entry which is preliminary data.</text>
</comment>
<accession>A0ABN7WIU2</accession>